<keyword evidence="2" id="KW-0732">Signal</keyword>
<evidence type="ECO:0000313" key="3">
    <source>
        <dbReference type="EMBL" id="KAH3868240.1"/>
    </source>
</evidence>
<name>A0A9D4M1U3_DREPO</name>
<dbReference type="EMBL" id="JAIWYP010000002">
    <property type="protein sequence ID" value="KAH3868240.1"/>
    <property type="molecule type" value="Genomic_DNA"/>
</dbReference>
<organism evidence="3 4">
    <name type="scientific">Dreissena polymorpha</name>
    <name type="common">Zebra mussel</name>
    <name type="synonym">Mytilus polymorpha</name>
    <dbReference type="NCBI Taxonomy" id="45954"/>
    <lineage>
        <taxon>Eukaryota</taxon>
        <taxon>Metazoa</taxon>
        <taxon>Spiralia</taxon>
        <taxon>Lophotrochozoa</taxon>
        <taxon>Mollusca</taxon>
        <taxon>Bivalvia</taxon>
        <taxon>Autobranchia</taxon>
        <taxon>Heteroconchia</taxon>
        <taxon>Euheterodonta</taxon>
        <taxon>Imparidentia</taxon>
        <taxon>Neoheterodontei</taxon>
        <taxon>Myida</taxon>
        <taxon>Dreissenoidea</taxon>
        <taxon>Dreissenidae</taxon>
        <taxon>Dreissena</taxon>
    </lineage>
</organism>
<feature type="region of interest" description="Disordered" evidence="1">
    <location>
        <begin position="236"/>
        <end position="276"/>
    </location>
</feature>
<accession>A0A9D4M1U3</accession>
<dbReference type="AlphaFoldDB" id="A0A9D4M1U3"/>
<comment type="caution">
    <text evidence="3">The sequence shown here is derived from an EMBL/GenBank/DDBJ whole genome shotgun (WGS) entry which is preliminary data.</text>
</comment>
<dbReference type="Proteomes" id="UP000828390">
    <property type="component" value="Unassembled WGS sequence"/>
</dbReference>
<reference evidence="3" key="2">
    <citation type="submission" date="2020-11" db="EMBL/GenBank/DDBJ databases">
        <authorList>
            <person name="McCartney M.A."/>
            <person name="Auch B."/>
            <person name="Kono T."/>
            <person name="Mallez S."/>
            <person name="Becker A."/>
            <person name="Gohl D.M."/>
            <person name="Silverstein K.A.T."/>
            <person name="Koren S."/>
            <person name="Bechman K.B."/>
            <person name="Herman A."/>
            <person name="Abrahante J.E."/>
            <person name="Garbe J."/>
        </authorList>
    </citation>
    <scope>NUCLEOTIDE SEQUENCE</scope>
    <source>
        <strain evidence="3">Duluth1</strain>
        <tissue evidence="3">Whole animal</tissue>
    </source>
</reference>
<reference evidence="3" key="1">
    <citation type="journal article" date="2019" name="bioRxiv">
        <title>The Genome of the Zebra Mussel, Dreissena polymorpha: A Resource for Invasive Species Research.</title>
        <authorList>
            <person name="McCartney M.A."/>
            <person name="Auch B."/>
            <person name="Kono T."/>
            <person name="Mallez S."/>
            <person name="Zhang Y."/>
            <person name="Obille A."/>
            <person name="Becker A."/>
            <person name="Abrahante J.E."/>
            <person name="Garbe J."/>
            <person name="Badalamenti J.P."/>
            <person name="Herman A."/>
            <person name="Mangelson H."/>
            <person name="Liachko I."/>
            <person name="Sullivan S."/>
            <person name="Sone E.D."/>
            <person name="Koren S."/>
            <person name="Silverstein K.A.T."/>
            <person name="Beckman K.B."/>
            <person name="Gohl D.M."/>
        </authorList>
    </citation>
    <scope>NUCLEOTIDE SEQUENCE</scope>
    <source>
        <strain evidence="3">Duluth1</strain>
        <tissue evidence="3">Whole animal</tissue>
    </source>
</reference>
<feature type="signal peptide" evidence="2">
    <location>
        <begin position="1"/>
        <end position="24"/>
    </location>
</feature>
<proteinExistence type="predicted"/>
<keyword evidence="4" id="KW-1185">Reference proteome</keyword>
<gene>
    <name evidence="3" type="ORF">DPMN_031381</name>
</gene>
<protein>
    <submittedName>
        <fullName evidence="3">Uncharacterized protein</fullName>
    </submittedName>
</protein>
<evidence type="ECO:0000313" key="4">
    <source>
        <dbReference type="Proteomes" id="UP000828390"/>
    </source>
</evidence>
<feature type="chain" id="PRO_5038832767" evidence="2">
    <location>
        <begin position="25"/>
        <end position="332"/>
    </location>
</feature>
<evidence type="ECO:0000256" key="2">
    <source>
        <dbReference type="SAM" id="SignalP"/>
    </source>
</evidence>
<evidence type="ECO:0000256" key="1">
    <source>
        <dbReference type="SAM" id="MobiDB-lite"/>
    </source>
</evidence>
<sequence length="332" mass="37244">MKMSWLTLFFLVWILPLTCKVVHASIGELKIGRLNGIPVSSYECQSDVDITIKYFNETAKVEQTIAECKASINGCYLHDQLLGEYYSVSYTGNGTIFNVVRKDEKTSGIYFFCETHNVSACQSVYIGNLNTEDKNTINTRTKVKPSSIEDSAGEICHNLRVVMYLTISVLVVHIGSSVILFSRIRIDKVVSRLIAISKHKVAGCFSSIENEDENTQVEVSLAIIELEDANMKSLTEDTAGVSDVETGPPKMNQEDVDDTTEQSPMVGIHEQTQRYSKDSTENWISLQMRMSDIKPWVETSGKEQTITTRNPIAVWLADSEYRCRPLSKTVQP</sequence>